<dbReference type="Gene3D" id="3.60.15.10">
    <property type="entry name" value="Ribonuclease Z/Hydroxyacylglutathione hydrolase-like"/>
    <property type="match status" value="1"/>
</dbReference>
<protein>
    <recommendedName>
        <fullName evidence="1">Metallo-beta-lactamase domain-containing protein</fullName>
    </recommendedName>
</protein>
<organism evidence="2 3">
    <name type="scientific">Fusarium albosuccineum</name>
    <dbReference type="NCBI Taxonomy" id="1237068"/>
    <lineage>
        <taxon>Eukaryota</taxon>
        <taxon>Fungi</taxon>
        <taxon>Dikarya</taxon>
        <taxon>Ascomycota</taxon>
        <taxon>Pezizomycotina</taxon>
        <taxon>Sordariomycetes</taxon>
        <taxon>Hypocreomycetidae</taxon>
        <taxon>Hypocreales</taxon>
        <taxon>Nectriaceae</taxon>
        <taxon>Fusarium</taxon>
        <taxon>Fusarium decemcellulare species complex</taxon>
    </lineage>
</organism>
<dbReference type="SMART" id="SM00849">
    <property type="entry name" value="Lactamase_B"/>
    <property type="match status" value="1"/>
</dbReference>
<evidence type="ECO:0000313" key="3">
    <source>
        <dbReference type="Proteomes" id="UP000554235"/>
    </source>
</evidence>
<dbReference type="PANTHER" id="PTHR42951">
    <property type="entry name" value="METALLO-BETA-LACTAMASE DOMAIN-CONTAINING"/>
    <property type="match status" value="1"/>
</dbReference>
<proteinExistence type="predicted"/>
<feature type="domain" description="Metallo-beta-lactamase" evidence="1">
    <location>
        <begin position="57"/>
        <end position="279"/>
    </location>
</feature>
<comment type="caution">
    <text evidence="2">The sequence shown here is derived from an EMBL/GenBank/DDBJ whole genome shotgun (WGS) entry which is preliminary data.</text>
</comment>
<dbReference type="InterPro" id="IPR001279">
    <property type="entry name" value="Metallo-B-lactamas"/>
</dbReference>
<dbReference type="CDD" id="cd06262">
    <property type="entry name" value="metallo-hydrolase-like_MBL-fold"/>
    <property type="match status" value="1"/>
</dbReference>
<dbReference type="SUPFAM" id="SSF56281">
    <property type="entry name" value="Metallo-hydrolase/oxidoreductase"/>
    <property type="match status" value="1"/>
</dbReference>
<evidence type="ECO:0000259" key="1">
    <source>
        <dbReference type="SMART" id="SM00849"/>
    </source>
</evidence>
<name>A0A8H4LMN3_9HYPO</name>
<dbReference type="EMBL" id="JAADYS010000073">
    <property type="protein sequence ID" value="KAF4472420.1"/>
    <property type="molecule type" value="Genomic_DNA"/>
</dbReference>
<dbReference type="InterPro" id="IPR050855">
    <property type="entry name" value="NDM-1-like"/>
</dbReference>
<dbReference type="PANTHER" id="PTHR42951:SF4">
    <property type="entry name" value="ACYL-COENZYME A THIOESTERASE MBLAC2"/>
    <property type="match status" value="1"/>
</dbReference>
<dbReference type="InterPro" id="IPR036866">
    <property type="entry name" value="RibonucZ/Hydroxyglut_hydro"/>
</dbReference>
<accession>A0A8H4LMN3</accession>
<keyword evidence="3" id="KW-1185">Reference proteome</keyword>
<dbReference type="OrthoDB" id="3341310at2759"/>
<dbReference type="AlphaFoldDB" id="A0A8H4LMN3"/>
<gene>
    <name evidence="2" type="ORF">FALBO_652</name>
</gene>
<sequence length="355" mass="39925">MCLLHNASALEARDVPECPFTIRRLNETTYLIREHDPYGESPHIYVRICSQTDSKGNQSTVIVVNDTGVNTSAPRNTGDKTWTIKSFLEHHLNPKHEIPYLVILSHCHYDHILGLHSLLSKDDSEDACHVTVLASSHQPSFTDSYEKLAEHSLCNSIDMKPPIYHTAIWAKDWQQINYDHPAGHTMELPIVAIHTPGHTPDSLSWFDTESRTLYVGDSLYQQESNDSQSAPWGRESPAPIMFSNEASIFDWWKSIDKAKDFVQKENTSGKPRVTLAAGHVTVLVDALSCLDKAKVFMARVLRGEVACVSWPERRGRAMGHWTDDADGEGCFGEFSVGAPIFIIEEGRRDLSQEWA</sequence>
<dbReference type="Proteomes" id="UP000554235">
    <property type="component" value="Unassembled WGS sequence"/>
</dbReference>
<dbReference type="Pfam" id="PF00753">
    <property type="entry name" value="Lactamase_B"/>
    <property type="match status" value="1"/>
</dbReference>
<reference evidence="2 3" key="1">
    <citation type="submission" date="2020-01" db="EMBL/GenBank/DDBJ databases">
        <title>Identification and distribution of gene clusters putatively required for synthesis of sphingolipid metabolism inhibitors in phylogenetically diverse species of the filamentous fungus Fusarium.</title>
        <authorList>
            <person name="Kim H.-S."/>
            <person name="Busman M."/>
            <person name="Brown D.W."/>
            <person name="Divon H."/>
            <person name="Uhlig S."/>
            <person name="Proctor R.H."/>
        </authorList>
    </citation>
    <scope>NUCLEOTIDE SEQUENCE [LARGE SCALE GENOMIC DNA]</scope>
    <source>
        <strain evidence="2 3">NRRL 20459</strain>
    </source>
</reference>
<evidence type="ECO:0000313" key="2">
    <source>
        <dbReference type="EMBL" id="KAF4472420.1"/>
    </source>
</evidence>